<keyword evidence="10" id="KW-1133">Transmembrane helix</keyword>
<comment type="cofactor">
    <cofactor evidence="1">
        <name>Ca(2+)</name>
        <dbReference type="ChEBI" id="CHEBI:29108"/>
    </cofactor>
</comment>
<organism evidence="17 18">
    <name type="scientific">Durusdinium trenchii</name>
    <dbReference type="NCBI Taxonomy" id="1381693"/>
    <lineage>
        <taxon>Eukaryota</taxon>
        <taxon>Sar</taxon>
        <taxon>Alveolata</taxon>
        <taxon>Dinophyceae</taxon>
        <taxon>Suessiales</taxon>
        <taxon>Symbiodiniaceae</taxon>
        <taxon>Durusdinium</taxon>
    </lineage>
</organism>
<feature type="compositionally biased region" description="Basic residues" evidence="15">
    <location>
        <begin position="850"/>
        <end position="866"/>
    </location>
</feature>
<dbReference type="EC" id="3.1.1.116" evidence="14"/>
<proteinExistence type="predicted"/>
<feature type="compositionally biased region" description="Basic residues" evidence="15">
    <location>
        <begin position="877"/>
        <end position="892"/>
    </location>
</feature>
<name>A0ABP0JLC5_9DINO</name>
<dbReference type="Gene3D" id="3.40.50.1820">
    <property type="entry name" value="alpha/beta hydrolase"/>
    <property type="match status" value="1"/>
</dbReference>
<evidence type="ECO:0000256" key="6">
    <source>
        <dbReference type="ARBA" id="ARBA00022723"/>
    </source>
</evidence>
<dbReference type="SUPFAM" id="SSF53474">
    <property type="entry name" value="alpha/beta-Hydrolases"/>
    <property type="match status" value="1"/>
</dbReference>
<evidence type="ECO:0000256" key="15">
    <source>
        <dbReference type="SAM" id="MobiDB-lite"/>
    </source>
</evidence>
<keyword evidence="3" id="KW-1003">Cell membrane</keyword>
<evidence type="ECO:0000259" key="16">
    <source>
        <dbReference type="Pfam" id="PF01764"/>
    </source>
</evidence>
<evidence type="ECO:0000256" key="8">
    <source>
        <dbReference type="ARBA" id="ARBA00022837"/>
    </source>
</evidence>
<feature type="region of interest" description="Disordered" evidence="15">
    <location>
        <begin position="1"/>
        <end position="23"/>
    </location>
</feature>
<evidence type="ECO:0000256" key="12">
    <source>
        <dbReference type="ARBA" id="ARBA00023136"/>
    </source>
</evidence>
<feature type="compositionally biased region" description="Low complexity" evidence="15">
    <location>
        <begin position="840"/>
        <end position="849"/>
    </location>
</feature>
<dbReference type="Pfam" id="PF01764">
    <property type="entry name" value="Lipase_3"/>
    <property type="match status" value="1"/>
</dbReference>
<evidence type="ECO:0000256" key="4">
    <source>
        <dbReference type="ARBA" id="ARBA00022553"/>
    </source>
</evidence>
<keyword evidence="7" id="KW-0378">Hydrolase</keyword>
<keyword evidence="8" id="KW-0106">Calcium</keyword>
<keyword evidence="18" id="KW-1185">Reference proteome</keyword>
<feature type="compositionally biased region" description="Basic residues" evidence="15">
    <location>
        <begin position="816"/>
        <end position="833"/>
    </location>
</feature>
<dbReference type="Proteomes" id="UP001642484">
    <property type="component" value="Unassembled WGS sequence"/>
</dbReference>
<evidence type="ECO:0000256" key="1">
    <source>
        <dbReference type="ARBA" id="ARBA00001913"/>
    </source>
</evidence>
<evidence type="ECO:0000256" key="11">
    <source>
        <dbReference type="ARBA" id="ARBA00023098"/>
    </source>
</evidence>
<evidence type="ECO:0000256" key="9">
    <source>
        <dbReference type="ARBA" id="ARBA00022963"/>
    </source>
</evidence>
<dbReference type="PANTHER" id="PTHR45792:SF8">
    <property type="entry name" value="DIACYLGLYCEROL LIPASE-ALPHA"/>
    <property type="match status" value="1"/>
</dbReference>
<keyword evidence="9" id="KW-0442">Lipid degradation</keyword>
<evidence type="ECO:0000256" key="14">
    <source>
        <dbReference type="ARBA" id="ARBA00026104"/>
    </source>
</evidence>
<evidence type="ECO:0000313" key="17">
    <source>
        <dbReference type="EMBL" id="CAK9015236.1"/>
    </source>
</evidence>
<protein>
    <recommendedName>
        <fullName evidence="14">sn-1-specific diacylglycerol lipase</fullName>
        <ecNumber evidence="14">3.1.1.116</ecNumber>
    </recommendedName>
</protein>
<keyword evidence="5" id="KW-0812">Transmembrane</keyword>
<gene>
    <name evidence="17" type="ORF">CCMP2556_LOCUS12025</name>
</gene>
<reference evidence="17 18" key="1">
    <citation type="submission" date="2024-02" db="EMBL/GenBank/DDBJ databases">
        <authorList>
            <person name="Chen Y."/>
            <person name="Shah S."/>
            <person name="Dougan E. K."/>
            <person name="Thang M."/>
            <person name="Chan C."/>
        </authorList>
    </citation>
    <scope>NUCLEOTIDE SEQUENCE [LARGE SCALE GENOMIC DNA]</scope>
</reference>
<accession>A0ABP0JLC5</accession>
<evidence type="ECO:0000256" key="7">
    <source>
        <dbReference type="ARBA" id="ARBA00022801"/>
    </source>
</evidence>
<feature type="region of interest" description="Disordered" evidence="15">
    <location>
        <begin position="767"/>
        <end position="898"/>
    </location>
</feature>
<keyword evidence="6" id="KW-0479">Metal-binding</keyword>
<evidence type="ECO:0000256" key="13">
    <source>
        <dbReference type="ARBA" id="ARBA00024531"/>
    </source>
</evidence>
<evidence type="ECO:0000256" key="10">
    <source>
        <dbReference type="ARBA" id="ARBA00022989"/>
    </source>
</evidence>
<dbReference type="InterPro" id="IPR052214">
    <property type="entry name" value="DAG_Lipase-Related"/>
</dbReference>
<evidence type="ECO:0000256" key="5">
    <source>
        <dbReference type="ARBA" id="ARBA00022692"/>
    </source>
</evidence>
<evidence type="ECO:0000256" key="2">
    <source>
        <dbReference type="ARBA" id="ARBA00004651"/>
    </source>
</evidence>
<comment type="caution">
    <text evidence="17">The sequence shown here is derived from an EMBL/GenBank/DDBJ whole genome shotgun (WGS) entry which is preliminary data.</text>
</comment>
<keyword evidence="12" id="KW-0472">Membrane</keyword>
<sequence length="984" mass="111448">MAPNGHVPASARASARSTRTRHGARAREAVSARLLQQYQSCWKCLLRCFCISPKSVSSASLQFDSAQAQQDAIVSTLARLSVETVQSAPSLSAYRRGLNVLSNQTSEDDLYAWPDVEQGAAGEAAAPNVVRQELQPPEGLPQLPATMLLDLAVAAAHFARLSLAAYNKGLYGVVMPTRAFFTRACCLISRSAAFEELSGVAQEDILEAALVAEAFQPVYWVLRDRKTGCLVVTIRGTFSMSDIISDVYASQTEYRNHVIHEGTLHSARWIYEKVLPLLRRESGDGRRVILTGHSLGGAVAAVLAWLLREDAQLDTLGFVFGVPQVVDESLATKMQRYVVGIIHGYDMVPQLSTKSLQDFQQQIADAAKTPEERLATQIAESAWMWEETSPARKDHLIGSASLPKASLEDVLQEFALPVSPRQLHQALLRQENVLPRLHSPQASEYEDAIGDVGQLPPIVMGNPGYQLHLRRRALNRRWDRMPIIWKRSMKHFLIAVSSARAQRRIQPAWTMWQDHWPQSYLYCLEALAERLADGGAETEDEWEDQLEYAIAFHLIGAHRLENYLMKSEPLCRAEARARTVDVRCSRRLLFGSPEDQVHQLFLELLKVNMMFSNANGSLRCGNDKEMLAFSMLNMSKRVLCHRPISHSKSMPDDVLAWNALGTTVENLKSNLEHWIREERLRALERQTDAEVASTQVVHALNATLKRTAEGSWEQRLSSLLREVQSVQKDFAEVKDLLRSADSDLAEELLPKEEDLVSLVTKFLEQMASKKEKSKSESEEEKEEKKGKGKKDKDQKKNKGEKEEEKEEKVEKDQSKGPRKGSAKKHRKKRRRSKKDRDDLSGSYSYSRSPSPRKRRRHRRHRRHRRRCSESSYDSASRKGRRKHRKGRRKERRKGSEGIDVDAEIDRFVKVNKLEERCEKILRDLESSVALKVMGLSPGSSHTFELSGDVRDPTAVVLARVRKAQFAKEIRPGARRRRRRSSSRS</sequence>
<comment type="subcellular location">
    <subcellularLocation>
        <location evidence="2">Cell membrane</location>
        <topology evidence="2">Multi-pass membrane protein</topology>
    </subcellularLocation>
</comment>
<evidence type="ECO:0000313" key="18">
    <source>
        <dbReference type="Proteomes" id="UP001642484"/>
    </source>
</evidence>
<comment type="catalytic activity">
    <reaction evidence="13">
        <text>a 1,2-diacyl-sn-glycerol + H2O = a 2-acylglycerol + a fatty acid + H(+)</text>
        <dbReference type="Rhea" id="RHEA:33275"/>
        <dbReference type="ChEBI" id="CHEBI:15377"/>
        <dbReference type="ChEBI" id="CHEBI:15378"/>
        <dbReference type="ChEBI" id="CHEBI:17389"/>
        <dbReference type="ChEBI" id="CHEBI:17815"/>
        <dbReference type="ChEBI" id="CHEBI:28868"/>
        <dbReference type="EC" id="3.1.1.116"/>
    </reaction>
    <physiologicalReaction direction="left-to-right" evidence="13">
        <dbReference type="Rhea" id="RHEA:33276"/>
    </physiologicalReaction>
</comment>
<dbReference type="CDD" id="cd00519">
    <property type="entry name" value="Lipase_3"/>
    <property type="match status" value="1"/>
</dbReference>
<keyword evidence="4" id="KW-0597">Phosphoprotein</keyword>
<feature type="domain" description="Fungal lipase-type" evidence="16">
    <location>
        <begin position="231"/>
        <end position="353"/>
    </location>
</feature>
<dbReference type="EMBL" id="CAXAMN010005758">
    <property type="protein sequence ID" value="CAK9015236.1"/>
    <property type="molecule type" value="Genomic_DNA"/>
</dbReference>
<dbReference type="InterPro" id="IPR029058">
    <property type="entry name" value="AB_hydrolase_fold"/>
</dbReference>
<dbReference type="InterPro" id="IPR002921">
    <property type="entry name" value="Fungal_lipase-type"/>
</dbReference>
<dbReference type="PANTHER" id="PTHR45792">
    <property type="entry name" value="DIACYLGLYCEROL LIPASE HOMOLOG-RELATED"/>
    <property type="match status" value="1"/>
</dbReference>
<feature type="compositionally biased region" description="Basic and acidic residues" evidence="15">
    <location>
        <begin position="767"/>
        <end position="815"/>
    </location>
</feature>
<evidence type="ECO:0000256" key="3">
    <source>
        <dbReference type="ARBA" id="ARBA00022475"/>
    </source>
</evidence>
<keyword evidence="11" id="KW-0443">Lipid metabolism</keyword>